<dbReference type="PANTHER" id="PTHR43162:SF1">
    <property type="entry name" value="PRESTALK A DIFFERENTIATION PROTEIN A"/>
    <property type="match status" value="1"/>
</dbReference>
<dbReference type="InterPro" id="IPR036291">
    <property type="entry name" value="NAD(P)-bd_dom_sf"/>
</dbReference>
<dbReference type="PANTHER" id="PTHR43162">
    <property type="match status" value="1"/>
</dbReference>
<dbReference type="SUPFAM" id="SSF51735">
    <property type="entry name" value="NAD(P)-binding Rossmann-fold domains"/>
    <property type="match status" value="1"/>
</dbReference>
<organism evidence="2 4">
    <name type="scientific">Streptomyces griseoviridis</name>
    <dbReference type="NCBI Taxonomy" id="45398"/>
    <lineage>
        <taxon>Bacteria</taxon>
        <taxon>Bacillati</taxon>
        <taxon>Actinomycetota</taxon>
        <taxon>Actinomycetes</taxon>
        <taxon>Kitasatosporales</taxon>
        <taxon>Streptomycetaceae</taxon>
        <taxon>Streptomyces</taxon>
    </lineage>
</organism>
<dbReference type="EMBL" id="CP029078">
    <property type="protein sequence ID" value="QCN90158.1"/>
    <property type="molecule type" value="Genomic_DNA"/>
</dbReference>
<dbReference type="OrthoDB" id="116343at2"/>
<evidence type="ECO:0000313" key="5">
    <source>
        <dbReference type="Proteomes" id="UP000501753"/>
    </source>
</evidence>
<name>A0A3S9Z5F9_STRGD</name>
<evidence type="ECO:0000313" key="3">
    <source>
        <dbReference type="EMBL" id="QCN90158.1"/>
    </source>
</evidence>
<protein>
    <submittedName>
        <fullName evidence="2">Nucleoside-diphosphate sugar epimerase</fullName>
    </submittedName>
</protein>
<feature type="domain" description="NAD(P)-binding" evidence="1">
    <location>
        <begin position="11"/>
        <end position="187"/>
    </location>
</feature>
<dbReference type="Gene3D" id="3.40.50.720">
    <property type="entry name" value="NAD(P)-binding Rossmann-like Domain"/>
    <property type="match status" value="1"/>
</dbReference>
<gene>
    <name evidence="3" type="ORF">DDJ31_38590</name>
    <name evidence="2" type="ORF">ELQ87_00770</name>
</gene>
<evidence type="ECO:0000313" key="2">
    <source>
        <dbReference type="EMBL" id="AZS82991.1"/>
    </source>
</evidence>
<sequence>MGADSTALVIGATGNVGPNVVRQLIGEGVTTRALLLPDDPRAGRLPAEGVEIFHGDLADPDSLLPALEGVDAVLLMWPFFTLDVETAPAVLAHIERHARRVVFVSSIGVHIGYEHADNNCHAYLEQLIEKTGLAWTFLQTTGFTANARLSYAAQIKATGVVRSPYGAAARSSIHEEDVAAVAVRALTGGDLAGRRLVITGPEVLTQVEQVRIIGELIGRELSWQDVPAEAALNAMVGAGWPPAYASGALDYFSQLTEEPELVTTTVEEVIGRPPRTFREWAAEFADDFR</sequence>
<reference evidence="3 5" key="1">
    <citation type="submission" date="2018-04" db="EMBL/GenBank/DDBJ databases">
        <title>Complete genome sequences of Streptomyces griseoviridis K61 and characterization of antagonistic properties of biological control agents.</title>
        <authorList>
            <person name="Mariita R.M."/>
            <person name="Sello J.K."/>
        </authorList>
    </citation>
    <scope>NUCLEOTIDE SEQUENCE [LARGE SCALE GENOMIC DNA]</scope>
    <source>
        <strain evidence="3 5">K61</strain>
    </source>
</reference>
<accession>A0A3S9Z5F9</accession>
<keyword evidence="5" id="KW-1185">Reference proteome</keyword>
<dbReference type="AlphaFoldDB" id="A0A3S9Z5F9"/>
<dbReference type="Proteomes" id="UP000271291">
    <property type="component" value="Chromosome"/>
</dbReference>
<dbReference type="KEGG" id="sgd:ELQ87_00770"/>
<dbReference type="Proteomes" id="UP000501753">
    <property type="component" value="Chromosome"/>
</dbReference>
<dbReference type="InterPro" id="IPR016040">
    <property type="entry name" value="NAD(P)-bd_dom"/>
</dbReference>
<dbReference type="EMBL" id="CP034687">
    <property type="protein sequence ID" value="AZS82991.1"/>
    <property type="molecule type" value="Genomic_DNA"/>
</dbReference>
<evidence type="ECO:0000259" key="1">
    <source>
        <dbReference type="Pfam" id="PF13460"/>
    </source>
</evidence>
<evidence type="ECO:0000313" key="4">
    <source>
        <dbReference type="Proteomes" id="UP000271291"/>
    </source>
</evidence>
<dbReference type="Pfam" id="PF13460">
    <property type="entry name" value="NAD_binding_10"/>
    <property type="match status" value="1"/>
</dbReference>
<reference evidence="2 4" key="2">
    <citation type="submission" date="2018-12" db="EMBL/GenBank/DDBJ databases">
        <title>Streptomyces griseoviridis F1-27 complete genome.</title>
        <authorList>
            <person name="Mariita R.M."/>
            <person name="Sello J.K."/>
        </authorList>
    </citation>
    <scope>NUCLEOTIDE SEQUENCE [LARGE SCALE GENOMIC DNA]</scope>
    <source>
        <strain evidence="2 4">F1-27</strain>
    </source>
</reference>
<proteinExistence type="predicted"/>
<dbReference type="Gene3D" id="3.90.25.10">
    <property type="entry name" value="UDP-galactose 4-epimerase, domain 1"/>
    <property type="match status" value="1"/>
</dbReference>
<dbReference type="InterPro" id="IPR051604">
    <property type="entry name" value="Ergot_Alk_Oxidoreductase"/>
</dbReference>
<dbReference type="RefSeq" id="WP_127175907.1">
    <property type="nucleotide sequence ID" value="NZ_CP029078.1"/>
</dbReference>